<reference evidence="3" key="1">
    <citation type="submission" date="2016-10" db="EMBL/GenBank/DDBJ databases">
        <authorList>
            <person name="de Groot N.N."/>
        </authorList>
    </citation>
    <scope>NUCLEOTIDE SEQUENCE [LARGE SCALE GENOMIC DNA]</scope>
    <source>
        <strain evidence="3">DSM 17908</strain>
    </source>
</reference>
<name>A0A1I3SF09_9GAMM</name>
<dbReference type="AlphaFoldDB" id="A0A1I3SF09"/>
<dbReference type="EMBL" id="NITY01000012">
    <property type="protein sequence ID" value="PHM39124.1"/>
    <property type="molecule type" value="Genomic_DNA"/>
</dbReference>
<accession>A0A1I3SF09</accession>
<protein>
    <recommendedName>
        <fullName evidence="1">Thoeris anti-defense 2-like domain-containing protein</fullName>
    </recommendedName>
</protein>
<evidence type="ECO:0000313" key="4">
    <source>
        <dbReference type="Proteomes" id="UP000198919"/>
    </source>
</evidence>
<dbReference type="Proteomes" id="UP000224607">
    <property type="component" value="Unassembled WGS sequence"/>
</dbReference>
<organism evidence="3 4">
    <name type="scientific">Xenorhabdus mauleonii</name>
    <dbReference type="NCBI Taxonomy" id="351675"/>
    <lineage>
        <taxon>Bacteria</taxon>
        <taxon>Pseudomonadati</taxon>
        <taxon>Pseudomonadota</taxon>
        <taxon>Gammaproteobacteria</taxon>
        <taxon>Enterobacterales</taxon>
        <taxon>Morganellaceae</taxon>
        <taxon>Xenorhabdus</taxon>
    </lineage>
</organism>
<dbReference type="STRING" id="351675.SAMN05421680_11150"/>
<reference evidence="2 5" key="3">
    <citation type="journal article" date="2017" name="Nat. Microbiol.">
        <title>Natural product diversity associated with the nematode symbionts Photorhabdus and Xenorhabdus.</title>
        <authorList>
            <person name="Tobias N.J."/>
            <person name="Wolff H."/>
            <person name="Djahanschiri B."/>
            <person name="Grundmann F."/>
            <person name="Kronenwerth M."/>
            <person name="Shi Y.M."/>
            <person name="Simonyi S."/>
            <person name="Grun P."/>
            <person name="Shapiro-Ilan D."/>
            <person name="Pidot S.J."/>
            <person name="Stinear T.P."/>
            <person name="Ebersberger I."/>
            <person name="Bode H.B."/>
        </authorList>
    </citation>
    <scope>NUCLEOTIDE SEQUENCE [LARGE SCALE GENOMIC DNA]</scope>
    <source>
        <strain evidence="2 5">DSM 17908</strain>
    </source>
</reference>
<keyword evidence="5" id="KW-1185">Reference proteome</keyword>
<dbReference type="RefSeq" id="WP_092511257.1">
    <property type="nucleotide sequence ID" value="NZ_CAWNQB010000004.1"/>
</dbReference>
<evidence type="ECO:0000259" key="1">
    <source>
        <dbReference type="Pfam" id="PF11195"/>
    </source>
</evidence>
<gene>
    <name evidence="3" type="ORF">SAMN05421680_11150</name>
    <name evidence="2" type="ORF">Xmau_03029</name>
</gene>
<evidence type="ECO:0000313" key="5">
    <source>
        <dbReference type="Proteomes" id="UP000224607"/>
    </source>
</evidence>
<feature type="domain" description="Thoeris anti-defense 2-like" evidence="1">
    <location>
        <begin position="121"/>
        <end position="188"/>
    </location>
</feature>
<sequence>MEFNEELFYTWLLDQPAIKRHSTKWKIAHCMVCLLELSVENAGKKVQTRQLFERANINKAGLHYAVGGIKNLWTLIQRATTDYAHCLSETQKSIINAIFSDKLHPDSASNSVENKPDVRLMDYPSALSLMIQRDYSIYRMSWAGGRVKLHCDKRRKDEHAEFLFISPEGIAISWNPSVQDQLADNWAVYRAP</sequence>
<evidence type="ECO:0000313" key="3">
    <source>
        <dbReference type="EMBL" id="SFJ56067.1"/>
    </source>
</evidence>
<proteinExistence type="predicted"/>
<dbReference type="EMBL" id="FORG01000011">
    <property type="protein sequence ID" value="SFJ56067.1"/>
    <property type="molecule type" value="Genomic_DNA"/>
</dbReference>
<dbReference type="OrthoDB" id="6444194at2"/>
<dbReference type="Proteomes" id="UP000198919">
    <property type="component" value="Unassembled WGS sequence"/>
</dbReference>
<dbReference type="InterPro" id="IPR021361">
    <property type="entry name" value="Tad2-like_dom"/>
</dbReference>
<reference evidence="4" key="2">
    <citation type="submission" date="2016-10" db="EMBL/GenBank/DDBJ databases">
        <authorList>
            <person name="Varghese N."/>
            <person name="Submissions S."/>
        </authorList>
    </citation>
    <scope>NUCLEOTIDE SEQUENCE [LARGE SCALE GENOMIC DNA]</scope>
    <source>
        <strain evidence="4">DSM 17908</strain>
    </source>
</reference>
<evidence type="ECO:0000313" key="2">
    <source>
        <dbReference type="EMBL" id="PHM39124.1"/>
    </source>
</evidence>
<dbReference type="Pfam" id="PF11195">
    <property type="entry name" value="Tad2-like"/>
    <property type="match status" value="1"/>
</dbReference>